<comment type="subcellular location">
    <subcellularLocation>
        <location evidence="7">Mitochondrion</location>
    </subcellularLocation>
</comment>
<feature type="active site" description="Charge relay system" evidence="7">
    <location>
        <position position="151"/>
    </location>
</feature>
<dbReference type="InterPro" id="IPR004412">
    <property type="entry name" value="GatA"/>
</dbReference>
<keyword evidence="5 7" id="KW-0648">Protein biosynthesis</keyword>
<comment type="function">
    <text evidence="7">Allows the formation of correctly charged Gln-tRNA(Gln) through the transamidation of misacylated Glu-tRNA(Gln) in the mitochondria. The reaction takes place in the presence of glutamine and ATP through an activated gamma-phospho-Glu-tRNA(Gln).</text>
</comment>
<dbReference type="AlphaFoldDB" id="A0AAE0W8A3"/>
<dbReference type="InterPro" id="IPR023631">
    <property type="entry name" value="Amidase_dom"/>
</dbReference>
<dbReference type="GO" id="GO:0005524">
    <property type="term" value="F:ATP binding"/>
    <property type="evidence" value="ECO:0007669"/>
    <property type="project" value="UniProtKB-KW"/>
</dbReference>
<keyword evidence="3 7" id="KW-0547">Nucleotide-binding</keyword>
<evidence type="ECO:0000256" key="2">
    <source>
        <dbReference type="ARBA" id="ARBA00022598"/>
    </source>
</evidence>
<name>A0AAE0W8A3_9BIVA</name>
<dbReference type="InterPro" id="IPR000120">
    <property type="entry name" value="Amidase"/>
</dbReference>
<keyword evidence="7" id="KW-0496">Mitochondrion</keyword>
<proteinExistence type="inferred from homology"/>
<dbReference type="HAMAP" id="MF_00120">
    <property type="entry name" value="GatA"/>
    <property type="match status" value="1"/>
</dbReference>
<dbReference type="GO" id="GO:0050567">
    <property type="term" value="F:glutaminyl-tRNA synthase (glutamine-hydrolyzing) activity"/>
    <property type="evidence" value="ECO:0007669"/>
    <property type="project" value="UniProtKB-UniRule"/>
</dbReference>
<evidence type="ECO:0000256" key="3">
    <source>
        <dbReference type="ARBA" id="ARBA00022741"/>
    </source>
</evidence>
<dbReference type="GO" id="GO:0032543">
    <property type="term" value="P:mitochondrial translation"/>
    <property type="evidence" value="ECO:0007669"/>
    <property type="project" value="UniProtKB-UniRule"/>
</dbReference>
<dbReference type="Proteomes" id="UP001195483">
    <property type="component" value="Unassembled WGS sequence"/>
</dbReference>
<feature type="domain" description="Amidase" evidence="8">
    <location>
        <begin position="22"/>
        <end position="447"/>
    </location>
</feature>
<dbReference type="NCBIfam" id="TIGR00132">
    <property type="entry name" value="gatA"/>
    <property type="match status" value="1"/>
</dbReference>
<sequence length="459" mass="50445">MTYKPYHELRRSLNEGTITCREVVEHYLNVIQQTAHLNIYLSVFTKRAIEKADLLDMKRHKGAPLGKLFGMCISIKDNIAIKEERLTCGSKMLENYTSLFNATVVERLEREDALILGKVNMDEFAMGSSNETSAFGATKNFINEDYVPGGSSGGSAVAVSSGTCMVALGTDTGGSVRQPASFCNVIGLKPTYGRVSRYGLVAFASSFDQIGVLSHSASDAALVSEVISGYDERDSTSSQSVVPSYSIHLDDLNVEIRCLIEAKLEALQSRGATLVPISLPHISYSLATYYILTTAEASSNLARYDGVRYGYRDKEASDLMSMYVQSRNKGFGKEVKRRIMLGTYVLSSGYYDAYFKKAQQVRRLIRDDFMKVFEKVDVVVSPTSPSFPFKFGEKASNPIDMYLADTFTVGVNLAGIPAVSIPAGLGTNGLPVGIQFMGKAYDEQTILNMCHFFETHFIA</sequence>
<keyword evidence="2 7" id="KW-0436">Ligase</keyword>
<reference evidence="9" key="1">
    <citation type="journal article" date="2021" name="Genome Biol. Evol.">
        <title>A High-Quality Reference Genome for a Parasitic Bivalve with Doubly Uniparental Inheritance (Bivalvia: Unionida).</title>
        <authorList>
            <person name="Smith C.H."/>
        </authorList>
    </citation>
    <scope>NUCLEOTIDE SEQUENCE</scope>
    <source>
        <strain evidence="9">CHS0354</strain>
    </source>
</reference>
<evidence type="ECO:0000256" key="1">
    <source>
        <dbReference type="ARBA" id="ARBA00008069"/>
    </source>
</evidence>
<dbReference type="EMBL" id="JAEAOA010000085">
    <property type="protein sequence ID" value="KAK3604784.1"/>
    <property type="molecule type" value="Genomic_DNA"/>
</dbReference>
<dbReference type="InterPro" id="IPR036928">
    <property type="entry name" value="AS_sf"/>
</dbReference>
<evidence type="ECO:0000256" key="7">
    <source>
        <dbReference type="HAMAP-Rule" id="MF_03150"/>
    </source>
</evidence>
<organism evidence="9 10">
    <name type="scientific">Potamilus streckersoni</name>
    <dbReference type="NCBI Taxonomy" id="2493646"/>
    <lineage>
        <taxon>Eukaryota</taxon>
        <taxon>Metazoa</taxon>
        <taxon>Spiralia</taxon>
        <taxon>Lophotrochozoa</taxon>
        <taxon>Mollusca</taxon>
        <taxon>Bivalvia</taxon>
        <taxon>Autobranchia</taxon>
        <taxon>Heteroconchia</taxon>
        <taxon>Palaeoheterodonta</taxon>
        <taxon>Unionida</taxon>
        <taxon>Unionoidea</taxon>
        <taxon>Unionidae</taxon>
        <taxon>Ambleminae</taxon>
        <taxon>Lampsilini</taxon>
        <taxon>Potamilus</taxon>
    </lineage>
</organism>
<dbReference type="GO" id="GO:0070681">
    <property type="term" value="P:glutaminyl-tRNAGln biosynthesis via transamidation"/>
    <property type="evidence" value="ECO:0007669"/>
    <property type="project" value="UniProtKB-UniRule"/>
</dbReference>
<protein>
    <recommendedName>
        <fullName evidence="7">Glutamyl-tRNA(Gln) amidotransferase subunit A, mitochondrial</fullName>
        <shortName evidence="7">Glu-AdT subunit A</shortName>
        <ecNumber evidence="7">6.3.5.7</ecNumber>
    </recommendedName>
</protein>
<comment type="similarity">
    <text evidence="1 7">Belongs to the amidase family. GatA subfamily.</text>
</comment>
<reference evidence="9" key="2">
    <citation type="journal article" date="2021" name="Genome Biol. Evol.">
        <title>Developing a high-quality reference genome for a parasitic bivalve with doubly uniparental inheritance (Bivalvia: Unionida).</title>
        <authorList>
            <person name="Smith C.H."/>
        </authorList>
    </citation>
    <scope>NUCLEOTIDE SEQUENCE</scope>
    <source>
        <strain evidence="9">CHS0354</strain>
        <tissue evidence="9">Mantle</tissue>
    </source>
</reference>
<feature type="active site" description="Acyl-ester intermediate" evidence="7">
    <location>
        <position position="175"/>
    </location>
</feature>
<reference evidence="9" key="3">
    <citation type="submission" date="2023-05" db="EMBL/GenBank/DDBJ databases">
        <authorList>
            <person name="Smith C.H."/>
        </authorList>
    </citation>
    <scope>NUCLEOTIDE SEQUENCE</scope>
    <source>
        <strain evidence="9">CHS0354</strain>
        <tissue evidence="9">Mantle</tissue>
    </source>
</reference>
<dbReference type="GO" id="GO:0030956">
    <property type="term" value="C:glutamyl-tRNA(Gln) amidotransferase complex"/>
    <property type="evidence" value="ECO:0007669"/>
    <property type="project" value="UniProtKB-UniRule"/>
</dbReference>
<comment type="catalytic activity">
    <reaction evidence="6 7">
        <text>L-glutamyl-tRNA(Gln) + L-glutamine + ATP + H2O = L-glutaminyl-tRNA(Gln) + L-glutamate + ADP + phosphate + H(+)</text>
        <dbReference type="Rhea" id="RHEA:17521"/>
        <dbReference type="Rhea" id="RHEA-COMP:9681"/>
        <dbReference type="Rhea" id="RHEA-COMP:9684"/>
        <dbReference type="ChEBI" id="CHEBI:15377"/>
        <dbReference type="ChEBI" id="CHEBI:15378"/>
        <dbReference type="ChEBI" id="CHEBI:29985"/>
        <dbReference type="ChEBI" id="CHEBI:30616"/>
        <dbReference type="ChEBI" id="CHEBI:43474"/>
        <dbReference type="ChEBI" id="CHEBI:58359"/>
        <dbReference type="ChEBI" id="CHEBI:78520"/>
        <dbReference type="ChEBI" id="CHEBI:78521"/>
        <dbReference type="ChEBI" id="CHEBI:456216"/>
        <dbReference type="EC" id="6.3.5.7"/>
    </reaction>
</comment>
<evidence type="ECO:0000256" key="5">
    <source>
        <dbReference type="ARBA" id="ARBA00022917"/>
    </source>
</evidence>
<evidence type="ECO:0000256" key="6">
    <source>
        <dbReference type="ARBA" id="ARBA00047407"/>
    </source>
</evidence>
<dbReference type="EC" id="6.3.5.7" evidence="7"/>
<evidence type="ECO:0000256" key="4">
    <source>
        <dbReference type="ARBA" id="ARBA00022840"/>
    </source>
</evidence>
<dbReference type="PANTHER" id="PTHR11895:SF151">
    <property type="entry name" value="GLUTAMYL-TRNA(GLN) AMIDOTRANSFERASE SUBUNIT A"/>
    <property type="match status" value="1"/>
</dbReference>
<comment type="caution">
    <text evidence="9">The sequence shown here is derived from an EMBL/GenBank/DDBJ whole genome shotgun (WGS) entry which is preliminary data.</text>
</comment>
<keyword evidence="10" id="KW-1185">Reference proteome</keyword>
<dbReference type="InterPro" id="IPR020556">
    <property type="entry name" value="Amidase_CS"/>
</dbReference>
<evidence type="ECO:0000313" key="10">
    <source>
        <dbReference type="Proteomes" id="UP001195483"/>
    </source>
</evidence>
<dbReference type="Pfam" id="PF01425">
    <property type="entry name" value="Amidase"/>
    <property type="match status" value="1"/>
</dbReference>
<accession>A0AAE0W8A3</accession>
<evidence type="ECO:0000259" key="8">
    <source>
        <dbReference type="Pfam" id="PF01425"/>
    </source>
</evidence>
<dbReference type="PROSITE" id="PS00571">
    <property type="entry name" value="AMIDASES"/>
    <property type="match status" value="1"/>
</dbReference>
<keyword evidence="4 7" id="KW-0067">ATP-binding</keyword>
<feature type="active site" description="Charge relay system" evidence="7">
    <location>
        <position position="76"/>
    </location>
</feature>
<evidence type="ECO:0000313" key="9">
    <source>
        <dbReference type="EMBL" id="KAK3604784.1"/>
    </source>
</evidence>
<dbReference type="SUPFAM" id="SSF75304">
    <property type="entry name" value="Amidase signature (AS) enzymes"/>
    <property type="match status" value="1"/>
</dbReference>
<dbReference type="Gene3D" id="3.90.1300.10">
    <property type="entry name" value="Amidase signature (AS) domain"/>
    <property type="match status" value="1"/>
</dbReference>
<gene>
    <name evidence="9" type="ORF">CHS0354_000442</name>
</gene>
<dbReference type="PANTHER" id="PTHR11895">
    <property type="entry name" value="TRANSAMIDASE"/>
    <property type="match status" value="1"/>
</dbReference>
<dbReference type="GO" id="GO:0005739">
    <property type="term" value="C:mitochondrion"/>
    <property type="evidence" value="ECO:0007669"/>
    <property type="project" value="UniProtKB-SubCell"/>
</dbReference>
<comment type="subunit">
    <text evidence="7">Subunit of the heterotrimeric GatCAB amidotransferase (AdT) complex, composed of A, B and C subunits.</text>
</comment>